<protein>
    <recommendedName>
        <fullName evidence="1">Tf2-1-like SH3-like domain-containing protein</fullName>
    </recommendedName>
</protein>
<dbReference type="Pfam" id="PF24626">
    <property type="entry name" value="SH3_Tf2-1"/>
    <property type="match status" value="1"/>
</dbReference>
<feature type="domain" description="Tf2-1-like SH3-like" evidence="1">
    <location>
        <begin position="11"/>
        <end position="58"/>
    </location>
</feature>
<name>A0AAP0BKB4_9ASPA</name>
<dbReference type="InterPro" id="IPR027417">
    <property type="entry name" value="P-loop_NTPase"/>
</dbReference>
<dbReference type="Gene3D" id="3.40.50.300">
    <property type="entry name" value="P-loop containing nucleotide triphosphate hydrolases"/>
    <property type="match status" value="1"/>
</dbReference>
<keyword evidence="3" id="KW-1185">Reference proteome</keyword>
<gene>
    <name evidence="2" type="ORF">KSP39_PZI008815</name>
</gene>
<accession>A0AAP0BKB4</accession>
<dbReference type="InterPro" id="IPR056924">
    <property type="entry name" value="SH3_Tf2-1"/>
</dbReference>
<dbReference type="Proteomes" id="UP001418222">
    <property type="component" value="Unassembled WGS sequence"/>
</dbReference>
<proteinExistence type="predicted"/>
<comment type="caution">
    <text evidence="2">The sequence shown here is derived from an EMBL/GenBank/DDBJ whole genome shotgun (WGS) entry which is preliminary data.</text>
</comment>
<sequence>MVRICVVRLRARLAKNLSVRRMDPYIIMERIEAIIFDLDIPASMGIHPIFIVEDLTPYYEPREYVDPSSGEAQPRTPPFPLPWHLHSPPTTGSHHNSPIYDPHLPGDLSSLVPPTTLPIAPGSTTRELSVESITKTRLCQYTHTIDDDDTWILLKEFPESRDPATVLTPWNPRKEYKQLDMLRNVLPNVPFMSLTATATAKFMFCSPKYVLTVLIVYNMDMERRLQFSNRSLSSLVFHPLILADSFCSLLADSAVSAPMVRPLSNRLVRGLLFALRATTTFVSTLGNFGTASKLTDPNYPDLSVSFIFLLRSQHKHHHFTDDHPARGSAAFGDLDANDALVRT</sequence>
<dbReference type="EMBL" id="JBBWWQ010000007">
    <property type="protein sequence ID" value="KAK8942456.1"/>
    <property type="molecule type" value="Genomic_DNA"/>
</dbReference>
<evidence type="ECO:0000313" key="2">
    <source>
        <dbReference type="EMBL" id="KAK8942456.1"/>
    </source>
</evidence>
<reference evidence="2 3" key="1">
    <citation type="journal article" date="2022" name="Nat. Plants">
        <title>Genomes of leafy and leafless Platanthera orchids illuminate the evolution of mycoheterotrophy.</title>
        <authorList>
            <person name="Li M.H."/>
            <person name="Liu K.W."/>
            <person name="Li Z."/>
            <person name="Lu H.C."/>
            <person name="Ye Q.L."/>
            <person name="Zhang D."/>
            <person name="Wang J.Y."/>
            <person name="Li Y.F."/>
            <person name="Zhong Z.M."/>
            <person name="Liu X."/>
            <person name="Yu X."/>
            <person name="Liu D.K."/>
            <person name="Tu X.D."/>
            <person name="Liu B."/>
            <person name="Hao Y."/>
            <person name="Liao X.Y."/>
            <person name="Jiang Y.T."/>
            <person name="Sun W.H."/>
            <person name="Chen J."/>
            <person name="Chen Y.Q."/>
            <person name="Ai Y."/>
            <person name="Zhai J.W."/>
            <person name="Wu S.S."/>
            <person name="Zhou Z."/>
            <person name="Hsiao Y.Y."/>
            <person name="Wu W.L."/>
            <person name="Chen Y.Y."/>
            <person name="Lin Y.F."/>
            <person name="Hsu J.L."/>
            <person name="Li C.Y."/>
            <person name="Wang Z.W."/>
            <person name="Zhao X."/>
            <person name="Zhong W.Y."/>
            <person name="Ma X.K."/>
            <person name="Ma L."/>
            <person name="Huang J."/>
            <person name="Chen G.Z."/>
            <person name="Huang M.Z."/>
            <person name="Huang L."/>
            <person name="Peng D.H."/>
            <person name="Luo Y.B."/>
            <person name="Zou S.Q."/>
            <person name="Chen S.P."/>
            <person name="Lan S."/>
            <person name="Tsai W.C."/>
            <person name="Van de Peer Y."/>
            <person name="Liu Z.J."/>
        </authorList>
    </citation>
    <scope>NUCLEOTIDE SEQUENCE [LARGE SCALE GENOMIC DNA]</scope>
    <source>
        <strain evidence="2">Lor287</strain>
    </source>
</reference>
<organism evidence="2 3">
    <name type="scientific">Platanthera zijinensis</name>
    <dbReference type="NCBI Taxonomy" id="2320716"/>
    <lineage>
        <taxon>Eukaryota</taxon>
        <taxon>Viridiplantae</taxon>
        <taxon>Streptophyta</taxon>
        <taxon>Embryophyta</taxon>
        <taxon>Tracheophyta</taxon>
        <taxon>Spermatophyta</taxon>
        <taxon>Magnoliopsida</taxon>
        <taxon>Liliopsida</taxon>
        <taxon>Asparagales</taxon>
        <taxon>Orchidaceae</taxon>
        <taxon>Orchidoideae</taxon>
        <taxon>Orchideae</taxon>
        <taxon>Orchidinae</taxon>
        <taxon>Platanthera</taxon>
    </lineage>
</organism>
<evidence type="ECO:0000259" key="1">
    <source>
        <dbReference type="Pfam" id="PF24626"/>
    </source>
</evidence>
<dbReference type="AlphaFoldDB" id="A0AAP0BKB4"/>
<evidence type="ECO:0000313" key="3">
    <source>
        <dbReference type="Proteomes" id="UP001418222"/>
    </source>
</evidence>